<dbReference type="GO" id="GO:0016491">
    <property type="term" value="F:oxidoreductase activity"/>
    <property type="evidence" value="ECO:0007669"/>
    <property type="project" value="TreeGrafter"/>
</dbReference>
<feature type="region of interest" description="Disordered" evidence="2">
    <location>
        <begin position="455"/>
        <end position="478"/>
    </location>
</feature>
<dbReference type="InterPro" id="IPR051829">
    <property type="entry name" value="Multiheme_Cytochr_ET"/>
</dbReference>
<dbReference type="PANTHER" id="PTHR35038">
    <property type="entry name" value="DISSIMILATORY SULFITE REDUCTASE SIRA"/>
    <property type="match status" value="1"/>
</dbReference>
<accession>A0A3B1AU83</accession>
<keyword evidence="1" id="KW-0732">Signal</keyword>
<evidence type="ECO:0000313" key="3">
    <source>
        <dbReference type="EMBL" id="VAX02908.1"/>
    </source>
</evidence>
<organism evidence="3">
    <name type="scientific">hydrothermal vent metagenome</name>
    <dbReference type="NCBI Taxonomy" id="652676"/>
    <lineage>
        <taxon>unclassified sequences</taxon>
        <taxon>metagenomes</taxon>
        <taxon>ecological metagenomes</taxon>
    </lineage>
</organism>
<dbReference type="AlphaFoldDB" id="A0A3B1AU83"/>
<proteinExistence type="predicted"/>
<dbReference type="PANTHER" id="PTHR35038:SF6">
    <property type="entry name" value="SURFACE LOCALIZED DECAHEME CYTOCHROME C LIPOPROTEIN"/>
    <property type="match status" value="1"/>
</dbReference>
<feature type="region of interest" description="Disordered" evidence="2">
    <location>
        <begin position="652"/>
        <end position="673"/>
    </location>
</feature>
<evidence type="ECO:0000256" key="2">
    <source>
        <dbReference type="SAM" id="MobiDB-lite"/>
    </source>
</evidence>
<dbReference type="SUPFAM" id="SSF48695">
    <property type="entry name" value="Multiheme cytochromes"/>
    <property type="match status" value="2"/>
</dbReference>
<evidence type="ECO:0000256" key="1">
    <source>
        <dbReference type="ARBA" id="ARBA00022729"/>
    </source>
</evidence>
<feature type="compositionally biased region" description="Low complexity" evidence="2">
    <location>
        <begin position="657"/>
        <end position="670"/>
    </location>
</feature>
<feature type="region of interest" description="Disordered" evidence="2">
    <location>
        <begin position="334"/>
        <end position="358"/>
    </location>
</feature>
<reference evidence="3" key="1">
    <citation type="submission" date="2018-06" db="EMBL/GenBank/DDBJ databases">
        <authorList>
            <person name="Zhirakovskaya E."/>
        </authorList>
    </citation>
    <scope>NUCLEOTIDE SEQUENCE</scope>
</reference>
<dbReference type="Gene3D" id="1.10.1130.10">
    <property type="entry name" value="Flavocytochrome C3, Chain A"/>
    <property type="match status" value="1"/>
</dbReference>
<protein>
    <submittedName>
        <fullName evidence="3">Cytochrome c family protein</fullName>
    </submittedName>
</protein>
<dbReference type="InterPro" id="IPR036280">
    <property type="entry name" value="Multihaem_cyt_sf"/>
</dbReference>
<name>A0A3B1AU83_9ZZZZ</name>
<dbReference type="EMBL" id="UOFU01000299">
    <property type="protein sequence ID" value="VAX02908.1"/>
    <property type="molecule type" value="Genomic_DNA"/>
</dbReference>
<sequence>MTTRQASVFFIKKLPFSLLLWLLCLVLQSVSVAGGLPSNRVSDIQNTRHNFSATVTPNLPGGQSRNVAATTESEICVFCHTPHAAEQDVGPLWNRKLSGETYVPYDSTSMEATTSQPSGTSKLCLSCHDGSLAIGSVNVLNATFTDQNPATADIDMNIQGGGVTMPAGEGVTTGYTRSLGTDLTNDHPISFTFNSALATADGDLRDPQLEAHLGTRSSGVQPTVPLEQGQVQCISCHDPHIRSTDTNEDIKFLRLNRLQKASPSSTIFNETTDIICLACHDKEGWIGSAHADERVANEQYSTNAATLREFPQGTQVWESACLACHDTHSVQGSRRLLREGTDGPKTTSGARQGGDPASEEACYACHSADGGTLTSQGFGTEVPDIKTDFSLAIHMPIVSFEQPANAEIHDIGSGPLAESGKDFLESPANLGKGNLLNRHAECTDCHNPHRVIRNRQFNDDPATPDAAGTHDHSAPHSNIASGVLRGAWGIEPVYLSDEFAVEPFDFQVKRGNPPINGPTDVNQAYVTREYQVCLKCHSNYAFDTPPELGTAGGGTPYGTNNVTHYTNQAMEFRAPATHKGGGTSGTSGGAVPAYAANNHRSWHPVMDNTGRTAAVRLMDASNFLPPWNDTGGTHVGNQTMYCSDCHGSDTAAGTVEPNGGENGNPWGPHGSNNNFLLKGDWDNSTGYVQQGVSGTTTDHLCFKCHNWNDYANPDNATPGLSGFRDSQGISFVGCAYNPPVDTSTVNLHTLHAAIANRAPASANGFGTTFACTNCHVAVPHGWKNKALLVNLNDVGPEVGLPAGTVIDRYTDLNWVGDGYSNGPYYLNAKLYVVTFKQSGNWTEDDCGYKNNGGPFPMLQACDATP</sequence>
<gene>
    <name evidence="3" type="ORF">MNBD_GAMMA20-1264</name>
</gene>